<feature type="domain" description="Linalool dehydratase/isomerase" evidence="1">
    <location>
        <begin position="60"/>
        <end position="404"/>
    </location>
</feature>
<dbReference type="InterPro" id="IPR041411">
    <property type="entry name" value="Ldi"/>
</dbReference>
<sequence>MASSTPHNGTLPFDISEYPKLTREQAGHLRHFYNLSSAIDGDWPHMGSQEPAQEFLDAYRYQLATMAYASALAHYHRMPAMRGLFKPLIRRLIHKMFRREVWGYWYITSQSGVRLDPDLKELRKPWANPVIRENIMYSGHLLLMTSLYAMLFDDDEFERPGSLTFHWNPLFWGMGPETFEYDNRSLQQAIVDEMERNGWVGVCCEPNLVFVACNQFPIIAMHLNDARDGTSVAKEVLGKYRLALEQKEMISREGLYKDWISVKQGHRATPHSIGLTAWAAAFMNTWNSGFVRAGFPHHAKGFITNIDGQVELQHPMVAGAYRAALKGDPTESQDSAQLLQAARESYKKNRSTILSPFKEPTFGYVVKWLSELGKITELNGLLAYADKHLQPTWEYGGLYYPRNDVATDEDGRWTHMDPFTGNSAIGYARLNVENGQKIMMDAPWTTKSLANRPYVDGLDLSQGVDCLRGVWDPHRAALILTFREWTGQGAKVAFDVKNLPSGRWKVHTSQGGRTTHELLKGGQIAVATTLDGCEEVDIVVTRTCDRSSGLDAETLFFLLGLDMPHGRGLC</sequence>
<gene>
    <name evidence="2" type="ORF">BO80DRAFT_418793</name>
</gene>
<dbReference type="VEuPathDB" id="FungiDB:BO80DRAFT_418793"/>
<dbReference type="GeneID" id="37223147"/>
<reference evidence="2 3" key="1">
    <citation type="submission" date="2018-02" db="EMBL/GenBank/DDBJ databases">
        <title>The genomes of Aspergillus section Nigri reveals drivers in fungal speciation.</title>
        <authorList>
            <consortium name="DOE Joint Genome Institute"/>
            <person name="Vesth T.C."/>
            <person name="Nybo J."/>
            <person name="Theobald S."/>
            <person name="Brandl J."/>
            <person name="Frisvad J.C."/>
            <person name="Nielsen K.F."/>
            <person name="Lyhne E.K."/>
            <person name="Kogle M.E."/>
            <person name="Kuo A."/>
            <person name="Riley R."/>
            <person name="Clum A."/>
            <person name="Nolan M."/>
            <person name="Lipzen A."/>
            <person name="Salamov A."/>
            <person name="Henrissat B."/>
            <person name="Wiebenga A."/>
            <person name="De vries R.P."/>
            <person name="Grigoriev I.V."/>
            <person name="Mortensen U.H."/>
            <person name="Andersen M.R."/>
            <person name="Baker S.E."/>
        </authorList>
    </citation>
    <scope>NUCLEOTIDE SEQUENCE [LARGE SCALE GENOMIC DNA]</scope>
    <source>
        <strain evidence="2 3">CBS 121593</strain>
    </source>
</reference>
<dbReference type="OrthoDB" id="9979195at2759"/>
<keyword evidence="3" id="KW-1185">Reference proteome</keyword>
<protein>
    <recommendedName>
        <fullName evidence="1">Linalool dehydratase/isomerase domain-containing protein</fullName>
    </recommendedName>
</protein>
<evidence type="ECO:0000313" key="2">
    <source>
        <dbReference type="EMBL" id="RAK95499.1"/>
    </source>
</evidence>
<dbReference type="STRING" id="1448316.A0A395GJ69"/>
<dbReference type="AlphaFoldDB" id="A0A395GJ69"/>
<name>A0A395GJ69_9EURO</name>
<evidence type="ECO:0000313" key="3">
    <source>
        <dbReference type="Proteomes" id="UP000249402"/>
    </source>
</evidence>
<dbReference type="Proteomes" id="UP000249402">
    <property type="component" value="Unassembled WGS sequence"/>
</dbReference>
<evidence type="ECO:0000259" key="1">
    <source>
        <dbReference type="Pfam" id="PF18566"/>
    </source>
</evidence>
<dbReference type="EMBL" id="KZ824491">
    <property type="protein sequence ID" value="RAK95499.1"/>
    <property type="molecule type" value="Genomic_DNA"/>
</dbReference>
<dbReference type="RefSeq" id="XP_025569827.1">
    <property type="nucleotide sequence ID" value="XM_025718282.1"/>
</dbReference>
<accession>A0A395GJ69</accession>
<organism evidence="2 3">
    <name type="scientific">Aspergillus ibericus CBS 121593</name>
    <dbReference type="NCBI Taxonomy" id="1448316"/>
    <lineage>
        <taxon>Eukaryota</taxon>
        <taxon>Fungi</taxon>
        <taxon>Dikarya</taxon>
        <taxon>Ascomycota</taxon>
        <taxon>Pezizomycotina</taxon>
        <taxon>Eurotiomycetes</taxon>
        <taxon>Eurotiomycetidae</taxon>
        <taxon>Eurotiales</taxon>
        <taxon>Aspergillaceae</taxon>
        <taxon>Aspergillus</taxon>
        <taxon>Aspergillus subgen. Circumdati</taxon>
    </lineage>
</organism>
<proteinExistence type="predicted"/>
<dbReference type="Pfam" id="PF18566">
    <property type="entry name" value="Ldi"/>
    <property type="match status" value="1"/>
</dbReference>